<evidence type="ECO:0000259" key="4">
    <source>
        <dbReference type="Pfam" id="PF00370"/>
    </source>
</evidence>
<comment type="similarity">
    <text evidence="1">Belongs to the FGGY kinase family.</text>
</comment>
<dbReference type="GeneID" id="28726511"/>
<dbReference type="InterPro" id="IPR043129">
    <property type="entry name" value="ATPase_NBD"/>
</dbReference>
<gene>
    <name evidence="6" type="ORF">Malapachy_0103</name>
</gene>
<dbReference type="InterPro" id="IPR006003">
    <property type="entry name" value="FGGY_RbtK-like"/>
</dbReference>
<dbReference type="Proteomes" id="UP000037751">
    <property type="component" value="Unassembled WGS sequence"/>
</dbReference>
<reference evidence="6 7" key="1">
    <citation type="submission" date="2015-07" db="EMBL/GenBank/DDBJ databases">
        <title>Draft Genome Sequence of Malassezia furfur CBS1878 and Malassezia pachydermatis CBS1879.</title>
        <authorList>
            <person name="Triana S."/>
            <person name="Ohm R."/>
            <person name="Gonzalez A."/>
            <person name="DeCock H."/>
            <person name="Restrepo S."/>
            <person name="Celis A."/>
        </authorList>
    </citation>
    <scope>NUCLEOTIDE SEQUENCE [LARGE SCALE GENOMIC DNA]</scope>
    <source>
        <strain evidence="6 7">CBS 1879</strain>
    </source>
</reference>
<dbReference type="AlphaFoldDB" id="A0A0M9VNM7"/>
<dbReference type="PANTHER" id="PTHR43435">
    <property type="entry name" value="RIBULOKINASE"/>
    <property type="match status" value="1"/>
</dbReference>
<protein>
    <submittedName>
        <fullName evidence="6">Pentulose kinase</fullName>
    </submittedName>
</protein>
<dbReference type="RefSeq" id="XP_017991145.1">
    <property type="nucleotide sequence ID" value="XM_018134636.1"/>
</dbReference>
<feature type="domain" description="Carbohydrate kinase FGGY N-terminal" evidence="4">
    <location>
        <begin position="2"/>
        <end position="178"/>
    </location>
</feature>
<evidence type="ECO:0000259" key="5">
    <source>
        <dbReference type="Pfam" id="PF02782"/>
    </source>
</evidence>
<feature type="domain" description="Carbohydrate kinase FGGY C-terminal" evidence="5">
    <location>
        <begin position="302"/>
        <end position="517"/>
    </location>
</feature>
<evidence type="ECO:0000256" key="3">
    <source>
        <dbReference type="ARBA" id="ARBA00022777"/>
    </source>
</evidence>
<dbReference type="SUPFAM" id="SSF53067">
    <property type="entry name" value="Actin-like ATPase domain"/>
    <property type="match status" value="2"/>
</dbReference>
<evidence type="ECO:0000313" key="7">
    <source>
        <dbReference type="Proteomes" id="UP000037751"/>
    </source>
</evidence>
<dbReference type="CDD" id="cd07782">
    <property type="entry name" value="ASKHA_NBD_FGGY_D-RBK"/>
    <property type="match status" value="1"/>
</dbReference>
<evidence type="ECO:0000256" key="1">
    <source>
        <dbReference type="ARBA" id="ARBA00009156"/>
    </source>
</evidence>
<evidence type="ECO:0000313" key="6">
    <source>
        <dbReference type="EMBL" id="KOS13513.1"/>
    </source>
</evidence>
<dbReference type="VEuPathDB" id="FungiDB:Malapachy_0103"/>
<dbReference type="Gene3D" id="1.20.58.2240">
    <property type="match status" value="1"/>
</dbReference>
<dbReference type="InterPro" id="IPR018484">
    <property type="entry name" value="FGGY_N"/>
</dbReference>
<accession>A0A0M9VNM7</accession>
<keyword evidence="3 6" id="KW-0418">Kinase</keyword>
<dbReference type="GO" id="GO:0019321">
    <property type="term" value="P:pentose metabolic process"/>
    <property type="evidence" value="ECO:0007669"/>
    <property type="project" value="TreeGrafter"/>
</dbReference>
<evidence type="ECO:0000256" key="2">
    <source>
        <dbReference type="ARBA" id="ARBA00022679"/>
    </source>
</evidence>
<dbReference type="OrthoDB" id="203824at2759"/>
<sequence>MYYIGVDVGTGSVRAALVGTSAQVLAQATVPIKTWRFASDSRLYEQSGQQIWDAIAHCVRTVVQEANVAASDVHGIGFDATCSLVVVRKDGSPVCVTPSHLPQDDQCNIILWADHRAEAEAQLINQTGHKVLNYVGGTMSLEMETPKILWLKKHWPAALFDQCEFFDLPDYLTFRATQSRARSFCSLVCKCGFIPPGTDGSTIGWQSDFLDQIGLGSLGPSYDALGGIPGQTGMVLTAGMPVGAGLAEAAAHDLGLMPHTPVGSGVIDAYAGWVGTVAASSRSEAATSPTPRLADAATRLIAIAGTSTCYCIQSDKGIAVPGVWGPYKNAIFPGMWMNEGGQSSTGQLIDMILETHPAYAALQAEAQERHVSPFSLLEETLATLMTEQGLPCASPSSYAFLVRHMHMYPDFYGNRSPLADASLRGMMSGLTLDRSRADLARKYVLTLEAIALQTRQIIEAMNQRGHRIEAIYLSGGGQARNLIYAQLIADVCGVRVQMPRHASASVVVGAAILGRLAAAVTRDRAGETRANDAVLPSQAEAEACAPLYAHTLWDLMAQTTNSGDMIFPTEDRQTLALFQAKYRIFLESIDLQRRWAKDMDHIHAN</sequence>
<dbReference type="Pfam" id="PF00370">
    <property type="entry name" value="FGGY_N"/>
    <property type="match status" value="1"/>
</dbReference>
<keyword evidence="7" id="KW-1185">Reference proteome</keyword>
<dbReference type="NCBIfam" id="TIGR01315">
    <property type="entry name" value="5C_CHO_kinase"/>
    <property type="match status" value="1"/>
</dbReference>
<dbReference type="STRING" id="77020.A0A0M9VNM7"/>
<dbReference type="GO" id="GO:0005737">
    <property type="term" value="C:cytoplasm"/>
    <property type="evidence" value="ECO:0007669"/>
    <property type="project" value="TreeGrafter"/>
</dbReference>
<dbReference type="GO" id="GO:0019150">
    <property type="term" value="F:D-ribulokinase activity"/>
    <property type="evidence" value="ECO:0007669"/>
    <property type="project" value="TreeGrafter"/>
</dbReference>
<proteinExistence type="inferred from homology"/>
<dbReference type="Gene3D" id="3.30.420.40">
    <property type="match status" value="1"/>
</dbReference>
<dbReference type="EMBL" id="LGAV01000006">
    <property type="protein sequence ID" value="KOS13513.1"/>
    <property type="molecule type" value="Genomic_DNA"/>
</dbReference>
<comment type="caution">
    <text evidence="6">The sequence shown here is derived from an EMBL/GenBank/DDBJ whole genome shotgun (WGS) entry which is preliminary data.</text>
</comment>
<dbReference type="InterPro" id="IPR018485">
    <property type="entry name" value="FGGY_C"/>
</dbReference>
<organism evidence="6 7">
    <name type="scientific">Malassezia pachydermatis</name>
    <dbReference type="NCBI Taxonomy" id="77020"/>
    <lineage>
        <taxon>Eukaryota</taxon>
        <taxon>Fungi</taxon>
        <taxon>Dikarya</taxon>
        <taxon>Basidiomycota</taxon>
        <taxon>Ustilaginomycotina</taxon>
        <taxon>Malasseziomycetes</taxon>
        <taxon>Malasseziales</taxon>
        <taxon>Malasseziaceae</taxon>
        <taxon>Malassezia</taxon>
    </lineage>
</organism>
<dbReference type="Pfam" id="PF02782">
    <property type="entry name" value="FGGY_C"/>
    <property type="match status" value="1"/>
</dbReference>
<name>A0A0M9VNM7_9BASI</name>
<keyword evidence="2" id="KW-0808">Transferase</keyword>
<dbReference type="PANTHER" id="PTHR43435:SF4">
    <property type="entry name" value="FGGY CARBOHYDRATE KINASE DOMAIN-CONTAINING PROTEIN"/>
    <property type="match status" value="1"/>
</dbReference>